<accession>A0AA45BD89</accession>
<feature type="region of interest" description="Disordered" evidence="1">
    <location>
        <begin position="134"/>
        <end position="171"/>
    </location>
</feature>
<dbReference type="AlphaFoldDB" id="A0AA45BD89"/>
<evidence type="ECO:0000256" key="1">
    <source>
        <dbReference type="SAM" id="MobiDB-lite"/>
    </source>
</evidence>
<gene>
    <name evidence="2" type="ORF">C6T65_21040</name>
</gene>
<proteinExistence type="predicted"/>
<reference evidence="2 3" key="1">
    <citation type="submission" date="2018-03" db="EMBL/GenBank/DDBJ databases">
        <authorList>
            <person name="Nguyen K."/>
            <person name="Fouts D."/>
            <person name="Sutton G."/>
        </authorList>
    </citation>
    <scope>NUCLEOTIDE SEQUENCE [LARGE SCALE GENOMIC DNA]</scope>
    <source>
        <strain evidence="2 3">AU3578</strain>
    </source>
</reference>
<feature type="compositionally biased region" description="Basic and acidic residues" evidence="1">
    <location>
        <begin position="401"/>
        <end position="444"/>
    </location>
</feature>
<name>A0AA45BD89_BURVI</name>
<sequence>MAAIDASRARSILQEYKEAATQTSYSREEIGSMLGAATGRQGSREYVRDLDGWARSIADRERDLRREEALMNHREAALIAKLERELHIEPKYEKKLVEMLDRAHGLYDVAAGTAGDVATTNVPVAGELGQQVQEEKTAEVQQTGPKGTTLDAPGEGKGGIAQHDAAATRVGAEPPRAVAEYTLKELEDPARLKVVAGEIARNTGRSLSDVEGGLRDMIANVSKDVSPEKARLDEGRRTFWAGGAQSAPDTNVDAKSRTASGLVTDVVESPTKGPAAAGKATLDVLPRLDPTALAAIADAQAAARSIPSTEVAAEDGGKAKRSRGVSGFKSLGRNKSVAAVEGPTPTELGEPAAGEAHGKPVAGKKVATAETAANSEGARRGDANTAEQKAKSDATTRSQAKFRDLSPDQKEERRAEYMSGLRRDAGLTSDGKDVAKEKGKEVGKRKGKQVDGVGL</sequence>
<dbReference type="EMBL" id="PVHK01000156">
    <property type="protein sequence ID" value="PRH40421.1"/>
    <property type="molecule type" value="Genomic_DNA"/>
</dbReference>
<feature type="compositionally biased region" description="Basic and acidic residues" evidence="1">
    <location>
        <begin position="377"/>
        <end position="394"/>
    </location>
</feature>
<comment type="caution">
    <text evidence="2">The sequence shown here is derived from an EMBL/GenBank/DDBJ whole genome shotgun (WGS) entry which is preliminary data.</text>
</comment>
<protein>
    <submittedName>
        <fullName evidence="2">Uncharacterized protein</fullName>
    </submittedName>
</protein>
<evidence type="ECO:0000313" key="3">
    <source>
        <dbReference type="Proteomes" id="UP000237632"/>
    </source>
</evidence>
<evidence type="ECO:0000313" key="2">
    <source>
        <dbReference type="EMBL" id="PRH40421.1"/>
    </source>
</evidence>
<feature type="region of interest" description="Disordered" evidence="1">
    <location>
        <begin position="303"/>
        <end position="455"/>
    </location>
</feature>
<organism evidence="2 3">
    <name type="scientific">Burkholderia vietnamiensis</name>
    <dbReference type="NCBI Taxonomy" id="60552"/>
    <lineage>
        <taxon>Bacteria</taxon>
        <taxon>Pseudomonadati</taxon>
        <taxon>Pseudomonadota</taxon>
        <taxon>Betaproteobacteria</taxon>
        <taxon>Burkholderiales</taxon>
        <taxon>Burkholderiaceae</taxon>
        <taxon>Burkholderia</taxon>
        <taxon>Burkholderia cepacia complex</taxon>
    </lineage>
</organism>
<dbReference type="Proteomes" id="UP000237632">
    <property type="component" value="Unassembled WGS sequence"/>
</dbReference>